<sequence length="57" mass="5981">MIRGSFWRSDPAAAFLGLANGVFPDSSSASLISLNLATGKKTSPRTSNNLGIFLPIN</sequence>
<reference evidence="1" key="1">
    <citation type="submission" date="2020-05" db="EMBL/GenBank/DDBJ databases">
        <authorList>
            <person name="Chiriac C."/>
            <person name="Salcher M."/>
            <person name="Ghai R."/>
            <person name="Kavagutti S V."/>
        </authorList>
    </citation>
    <scope>NUCLEOTIDE SEQUENCE</scope>
</reference>
<dbReference type="EMBL" id="CAFAAT010000069">
    <property type="protein sequence ID" value="CAB4807151.1"/>
    <property type="molecule type" value="Genomic_DNA"/>
</dbReference>
<accession>A0A6J6YCD3</accession>
<protein>
    <submittedName>
        <fullName evidence="1">Unannotated protein</fullName>
    </submittedName>
</protein>
<gene>
    <name evidence="1" type="ORF">UFOPK3083_00687</name>
</gene>
<proteinExistence type="predicted"/>
<dbReference type="AlphaFoldDB" id="A0A6J6YCD3"/>
<evidence type="ECO:0000313" key="1">
    <source>
        <dbReference type="EMBL" id="CAB4807151.1"/>
    </source>
</evidence>
<organism evidence="1">
    <name type="scientific">freshwater metagenome</name>
    <dbReference type="NCBI Taxonomy" id="449393"/>
    <lineage>
        <taxon>unclassified sequences</taxon>
        <taxon>metagenomes</taxon>
        <taxon>ecological metagenomes</taxon>
    </lineage>
</organism>
<name>A0A6J6YCD3_9ZZZZ</name>